<dbReference type="InterPro" id="IPR034763">
    <property type="entry name" value="P14a_insect"/>
</dbReference>
<sequence length="267" mass="29653">MSLHPLVVVGTLLLGSAYGEDVVNYCQANYCQPELKNVGCNPPSSAGGPACLGKFTHSADLASANGYGKQIILSQHNKLRSLFASGKLAGFQPAIRMPTLVWDEELARQAGHNVRSCVYAHDECRNTPLFHYVGQNIAKTITSGASLQIDQLILESVQAWWSEFNVTTQAQLDRYPRETSDSRPIGHFTQMINDRAWKIGCAVQTWIERNMNTFYMVCNYSFSNHEDQPVYQRGPRASRCNTGENPDYPGLCSTKERIFSTPAAIIN</sequence>
<evidence type="ECO:0000256" key="4">
    <source>
        <dbReference type="ARBA" id="ARBA00022729"/>
    </source>
</evidence>
<keyword evidence="3" id="KW-0964">Secreted</keyword>
<evidence type="ECO:0000256" key="6">
    <source>
        <dbReference type="ARBA" id="ARBA00068306"/>
    </source>
</evidence>
<evidence type="ECO:0000259" key="8">
    <source>
        <dbReference type="SMART" id="SM00198"/>
    </source>
</evidence>
<reference evidence="9" key="1">
    <citation type="submission" date="2024-04" db="UniProtKB">
        <authorList>
            <consortium name="EnsemblMetazoa"/>
        </authorList>
    </citation>
    <scope>IDENTIFICATION</scope>
    <source>
        <strain evidence="9">EBRO</strain>
    </source>
</reference>
<dbReference type="SMART" id="SM00198">
    <property type="entry name" value="SCP"/>
    <property type="match status" value="1"/>
</dbReference>
<evidence type="ECO:0000256" key="7">
    <source>
        <dbReference type="SAM" id="SignalP"/>
    </source>
</evidence>
<feature type="domain" description="SCP" evidence="8">
    <location>
        <begin position="67"/>
        <end position="223"/>
    </location>
</feature>
<dbReference type="InterPro" id="IPR014044">
    <property type="entry name" value="CAP_dom"/>
</dbReference>
<comment type="subcellular location">
    <subcellularLocation>
        <location evidence="1">Secreted</location>
    </subcellularLocation>
</comment>
<dbReference type="Gene3D" id="3.40.33.10">
    <property type="entry name" value="CAP"/>
    <property type="match status" value="1"/>
</dbReference>
<organism evidence="9 10">
    <name type="scientific">Anopheles atroparvus</name>
    <name type="common">European mosquito</name>
    <dbReference type="NCBI Taxonomy" id="41427"/>
    <lineage>
        <taxon>Eukaryota</taxon>
        <taxon>Metazoa</taxon>
        <taxon>Ecdysozoa</taxon>
        <taxon>Arthropoda</taxon>
        <taxon>Hexapoda</taxon>
        <taxon>Insecta</taxon>
        <taxon>Pterygota</taxon>
        <taxon>Neoptera</taxon>
        <taxon>Endopterygota</taxon>
        <taxon>Diptera</taxon>
        <taxon>Nematocera</taxon>
        <taxon>Culicoidea</taxon>
        <taxon>Culicidae</taxon>
        <taxon>Anophelinae</taxon>
        <taxon>Anopheles</taxon>
    </lineage>
</organism>
<dbReference type="CDD" id="cd05380">
    <property type="entry name" value="CAP_euk"/>
    <property type="match status" value="1"/>
</dbReference>
<evidence type="ECO:0000256" key="1">
    <source>
        <dbReference type="ARBA" id="ARBA00004613"/>
    </source>
</evidence>
<keyword evidence="10" id="KW-1185">Reference proteome</keyword>
<evidence type="ECO:0000313" key="9">
    <source>
        <dbReference type="EnsemblMetazoa" id="ENSAATROPP007826"/>
    </source>
</evidence>
<dbReference type="FunFam" id="3.40.33.10:FF:000007">
    <property type="entry name" value="Venom allergen"/>
    <property type="match status" value="1"/>
</dbReference>
<keyword evidence="5" id="KW-0325">Glycoprotein</keyword>
<dbReference type="GO" id="GO:0005576">
    <property type="term" value="C:extracellular region"/>
    <property type="evidence" value="ECO:0007669"/>
    <property type="project" value="UniProtKB-SubCell"/>
</dbReference>
<keyword evidence="4 7" id="KW-0732">Signal</keyword>
<evidence type="ECO:0000313" key="10">
    <source>
        <dbReference type="Proteomes" id="UP000075880"/>
    </source>
</evidence>
<dbReference type="Pfam" id="PF00188">
    <property type="entry name" value="CAP"/>
    <property type="match status" value="1"/>
</dbReference>
<dbReference type="InterPro" id="IPR001283">
    <property type="entry name" value="CRISP-related"/>
</dbReference>
<dbReference type="PANTHER" id="PTHR10334">
    <property type="entry name" value="CYSTEINE-RICH SECRETORY PROTEIN-RELATED"/>
    <property type="match status" value="1"/>
</dbReference>
<dbReference type="PIRSF" id="PIRSF038921">
    <property type="entry name" value="P14a"/>
    <property type="match status" value="1"/>
</dbReference>
<feature type="chain" id="PRO_5042550532" description="Venom allergen-1" evidence="7">
    <location>
        <begin position="20"/>
        <end position="267"/>
    </location>
</feature>
<evidence type="ECO:0000256" key="5">
    <source>
        <dbReference type="ARBA" id="ARBA00023180"/>
    </source>
</evidence>
<proteinExistence type="inferred from homology"/>
<dbReference type="SUPFAM" id="SSF55797">
    <property type="entry name" value="PR-1-like"/>
    <property type="match status" value="1"/>
</dbReference>
<name>A0AAG5D9K1_ANOAO</name>
<dbReference type="AlphaFoldDB" id="A0AAG5D9K1"/>
<comment type="similarity">
    <text evidence="2">Belongs to the CRISP family.</text>
</comment>
<dbReference type="Proteomes" id="UP000075880">
    <property type="component" value="Unassembled WGS sequence"/>
</dbReference>
<feature type="signal peptide" evidence="7">
    <location>
        <begin position="1"/>
        <end position="19"/>
    </location>
</feature>
<dbReference type="InterPro" id="IPR035940">
    <property type="entry name" value="CAP_sf"/>
</dbReference>
<dbReference type="EnsemblMetazoa" id="ENSAATROPT008681">
    <property type="protein sequence ID" value="ENSAATROPP007826"/>
    <property type="gene ID" value="ENSAATROPG007071"/>
</dbReference>
<evidence type="ECO:0000256" key="2">
    <source>
        <dbReference type="ARBA" id="ARBA00009923"/>
    </source>
</evidence>
<protein>
    <recommendedName>
        <fullName evidence="6">Venom allergen-1</fullName>
    </recommendedName>
</protein>
<evidence type="ECO:0000256" key="3">
    <source>
        <dbReference type="ARBA" id="ARBA00022525"/>
    </source>
</evidence>
<accession>A0AAG5D9K1</accession>